<evidence type="ECO:0000256" key="5">
    <source>
        <dbReference type="ARBA" id="ARBA00022989"/>
    </source>
</evidence>
<dbReference type="PANTHER" id="PTHR31323">
    <property type="entry name" value="MECHANOSENSITIVE ION CHANNEL PROTEIN MSY2"/>
    <property type="match status" value="1"/>
</dbReference>
<evidence type="ECO:0000256" key="2">
    <source>
        <dbReference type="ARBA" id="ARBA00008017"/>
    </source>
</evidence>
<dbReference type="SUPFAM" id="SSF47473">
    <property type="entry name" value="EF-hand"/>
    <property type="match status" value="1"/>
</dbReference>
<dbReference type="PANTHER" id="PTHR31323:SF14">
    <property type="entry name" value="MECHANOSENSITIVE ION CHANNEL PROTEIN MSY2"/>
    <property type="match status" value="1"/>
</dbReference>
<comment type="subcellular location">
    <subcellularLocation>
        <location evidence="1">Endomembrane system</location>
        <topology evidence="1">Multi-pass membrane protein</topology>
    </subcellularLocation>
    <subcellularLocation>
        <location evidence="7">Endoplasmic reticulum membrane</location>
    </subcellularLocation>
</comment>
<evidence type="ECO:0000256" key="7">
    <source>
        <dbReference type="PIRNR" id="PIRNR017209"/>
    </source>
</evidence>
<feature type="transmembrane region" description="Helical" evidence="9">
    <location>
        <begin position="111"/>
        <end position="133"/>
    </location>
</feature>
<gene>
    <name evidence="11" type="ORF">Q9L58_005039</name>
</gene>
<comment type="similarity">
    <text evidence="2 7">Belongs to the MscS (TC 1.A.23) family.</text>
</comment>
<feature type="compositionally biased region" description="Basic and acidic residues" evidence="8">
    <location>
        <begin position="782"/>
        <end position="804"/>
    </location>
</feature>
<feature type="transmembrane region" description="Helical" evidence="9">
    <location>
        <begin position="464"/>
        <end position="483"/>
    </location>
</feature>
<evidence type="ECO:0000313" key="11">
    <source>
        <dbReference type="EMBL" id="KAL0636010.1"/>
    </source>
</evidence>
<keyword evidence="3 9" id="KW-0812">Transmembrane</keyword>
<keyword evidence="7" id="KW-0256">Endoplasmic reticulum</keyword>
<evidence type="ECO:0000256" key="3">
    <source>
        <dbReference type="ARBA" id="ARBA00022692"/>
    </source>
</evidence>
<dbReference type="InterPro" id="IPR058650">
    <property type="entry name" value="Msy1/2-like"/>
</dbReference>
<feature type="compositionally biased region" description="Low complexity" evidence="8">
    <location>
        <begin position="817"/>
        <end position="830"/>
    </location>
</feature>
<feature type="domain" description="EF-hand" evidence="10">
    <location>
        <begin position="412"/>
        <end position="447"/>
    </location>
</feature>
<dbReference type="PROSITE" id="PS00018">
    <property type="entry name" value="EF_HAND_1"/>
    <property type="match status" value="1"/>
</dbReference>
<dbReference type="Proteomes" id="UP001447188">
    <property type="component" value="Unassembled WGS sequence"/>
</dbReference>
<organism evidence="11 12">
    <name type="scientific">Discina gigas</name>
    <dbReference type="NCBI Taxonomy" id="1032678"/>
    <lineage>
        <taxon>Eukaryota</taxon>
        <taxon>Fungi</taxon>
        <taxon>Dikarya</taxon>
        <taxon>Ascomycota</taxon>
        <taxon>Pezizomycotina</taxon>
        <taxon>Pezizomycetes</taxon>
        <taxon>Pezizales</taxon>
        <taxon>Discinaceae</taxon>
        <taxon>Discina</taxon>
    </lineage>
</organism>
<feature type="compositionally biased region" description="Basic and acidic residues" evidence="8">
    <location>
        <begin position="735"/>
        <end position="744"/>
    </location>
</feature>
<evidence type="ECO:0000259" key="10">
    <source>
        <dbReference type="PROSITE" id="PS50222"/>
    </source>
</evidence>
<dbReference type="InterPro" id="IPR011992">
    <property type="entry name" value="EF-hand-dom_pair"/>
</dbReference>
<dbReference type="InterPro" id="IPR018247">
    <property type="entry name" value="EF_Hand_1_Ca_BS"/>
</dbReference>
<keyword evidence="6 7" id="KW-0472">Membrane</keyword>
<dbReference type="PROSITE" id="PS50222">
    <property type="entry name" value="EF_HAND_2"/>
    <property type="match status" value="1"/>
</dbReference>
<dbReference type="SUPFAM" id="SSF50182">
    <property type="entry name" value="Sm-like ribonucleoproteins"/>
    <property type="match status" value="1"/>
</dbReference>
<dbReference type="Gene3D" id="2.30.30.60">
    <property type="match status" value="1"/>
</dbReference>
<proteinExistence type="inferred from homology"/>
<dbReference type="InterPro" id="IPR023408">
    <property type="entry name" value="MscS_beta-dom_sf"/>
</dbReference>
<feature type="compositionally biased region" description="Low complexity" evidence="8">
    <location>
        <begin position="761"/>
        <end position="774"/>
    </location>
</feature>
<accession>A0ABR3GJP5</accession>
<feature type="transmembrane region" description="Helical" evidence="9">
    <location>
        <begin position="240"/>
        <end position="256"/>
    </location>
</feature>
<comment type="caution">
    <text evidence="11">The sequence shown here is derived from an EMBL/GenBank/DDBJ whole genome shotgun (WGS) entry which is preliminary data.</text>
</comment>
<feature type="transmembrane region" description="Helical" evidence="9">
    <location>
        <begin position="145"/>
        <end position="165"/>
    </location>
</feature>
<keyword evidence="4" id="KW-0106">Calcium</keyword>
<feature type="transmembrane region" description="Helical" evidence="9">
    <location>
        <begin position="490"/>
        <end position="511"/>
    </location>
</feature>
<dbReference type="Pfam" id="PF25886">
    <property type="entry name" value="Msy1"/>
    <property type="match status" value="1"/>
</dbReference>
<feature type="compositionally biased region" description="Polar residues" evidence="8">
    <location>
        <begin position="745"/>
        <end position="755"/>
    </location>
</feature>
<evidence type="ECO:0000313" key="12">
    <source>
        <dbReference type="Proteomes" id="UP001447188"/>
    </source>
</evidence>
<dbReference type="EMBL" id="JBBBZM010000058">
    <property type="protein sequence ID" value="KAL0636010.1"/>
    <property type="molecule type" value="Genomic_DNA"/>
</dbReference>
<feature type="compositionally biased region" description="Basic and acidic residues" evidence="8">
    <location>
        <begin position="707"/>
        <end position="724"/>
    </location>
</feature>
<dbReference type="Pfam" id="PF00924">
    <property type="entry name" value="MS_channel_2nd"/>
    <property type="match status" value="1"/>
</dbReference>
<evidence type="ECO:0000256" key="4">
    <source>
        <dbReference type="ARBA" id="ARBA00022837"/>
    </source>
</evidence>
<dbReference type="InterPro" id="IPR002048">
    <property type="entry name" value="EF_hand_dom"/>
</dbReference>
<evidence type="ECO:0000256" key="6">
    <source>
        <dbReference type="ARBA" id="ARBA00023136"/>
    </source>
</evidence>
<sequence length="830" mass="92574">MDSQRDQQSGLSTSYSHKDHIVDIPLTPVGSSTSVTATGFRKEGQALDPPCFKRQETIDTENGIFHKHMGRRRGGAMQAGGEVSLAGEDGALTTMGRLYEKVLNFSIVTRYLLYIIPLSLFFVGVILIGIFLAPDAAIGAGDNTPGVRIVWFFVWLNIVWCSLWISKLVAKALPAVFQTLVGVVSSSVKKYALVIKALEVPISIVGWAIASLCSFLPLMTRNPDQNRIGDKGIHGWQRRTNLVLVACLISSLVYLGEKLIIQIVSVDYHRKQFAQRIKLNKENVRMLSRLYESSRALFPTYTEFAEEDYIINQSLALNIIHQNGGSTTPMRAILGNINVVQDKVTSVFGNIAQEVTGNKNVFNPNSAYSVVINALQRKKSSEALAKRIWMSFVCEGGDALEREDLVEVMGPENKQTALECFLSLDKDGNGDVSLEEMMMHIVEVHNERKDVGRSMQDVDNAIRALDSVLSFIVFIIIVLVFIVSQQSSVGTTLAGAGTVLISMSFVFAITAQEILGSCIFLFVKHPFDVGDRVDVGCGRYIVEQISLLYSVFRCIDNQKVTQVPNNVLNAQWVENISRSKYMTEIVKVGVNYDTSLEDIQKLREELLLFVRENNRDFQQDLDVEVTGISDLDRMIIKLEIRHKSNWSNEQLTLQRRNKFFCALILILKRIPIYGAGKGDPSIGEEGKPMYTVAISDDKAQINMQRQTEAKLSSRWDRSREKEAAGDLGTSMDETINGREARMFEDTSSTATATNGHESHTSSHMPSVPESSEPSPKNHRAKSSAESRREDMEGVRSLLKRESTKGRRKPVQNSAGTQGYSQYQPQQYPPE</sequence>
<evidence type="ECO:0000256" key="1">
    <source>
        <dbReference type="ARBA" id="ARBA00004127"/>
    </source>
</evidence>
<dbReference type="PIRSF" id="PIRSF017209">
    <property type="entry name" value="Memb_At2g17000_prd"/>
    <property type="match status" value="1"/>
</dbReference>
<dbReference type="InterPro" id="IPR010920">
    <property type="entry name" value="LSM_dom_sf"/>
</dbReference>
<feature type="region of interest" description="Disordered" evidence="8">
    <location>
        <begin position="704"/>
        <end position="830"/>
    </location>
</feature>
<evidence type="ECO:0000256" key="8">
    <source>
        <dbReference type="SAM" id="MobiDB-lite"/>
    </source>
</evidence>
<evidence type="ECO:0000256" key="9">
    <source>
        <dbReference type="SAM" id="Phobius"/>
    </source>
</evidence>
<dbReference type="InterPro" id="IPR016688">
    <property type="entry name" value="MscS-like_plants/fungi"/>
</dbReference>
<keyword evidence="12" id="KW-1185">Reference proteome</keyword>
<protein>
    <recommendedName>
        <fullName evidence="7">Mechanosensitive ion channel protein</fullName>
    </recommendedName>
</protein>
<dbReference type="InterPro" id="IPR006685">
    <property type="entry name" value="MscS_channel_2nd"/>
</dbReference>
<keyword evidence="5 9" id="KW-1133">Transmembrane helix</keyword>
<reference evidence="11 12" key="1">
    <citation type="submission" date="2024-02" db="EMBL/GenBank/DDBJ databases">
        <title>Discinaceae phylogenomics.</title>
        <authorList>
            <person name="Dirks A.C."/>
            <person name="James T.Y."/>
        </authorList>
    </citation>
    <scope>NUCLEOTIDE SEQUENCE [LARGE SCALE GENOMIC DNA]</scope>
    <source>
        <strain evidence="11 12">ACD0624</strain>
    </source>
</reference>
<name>A0ABR3GJP5_9PEZI</name>